<evidence type="ECO:0000313" key="3">
    <source>
        <dbReference type="EMBL" id="MDM7854871.1"/>
    </source>
</evidence>
<dbReference type="InterPro" id="IPR039422">
    <property type="entry name" value="MarR/SlyA-like"/>
</dbReference>
<keyword evidence="4" id="KW-1185">Reference proteome</keyword>
<protein>
    <submittedName>
        <fullName evidence="3">MarR family transcriptional regulator</fullName>
    </submittedName>
</protein>
<evidence type="ECO:0000313" key="4">
    <source>
        <dbReference type="Proteomes" id="UP001529338"/>
    </source>
</evidence>
<dbReference type="RefSeq" id="WP_289454692.1">
    <property type="nucleotide sequence ID" value="NZ_JAUCGQ010000001.1"/>
</dbReference>
<dbReference type="Gene3D" id="1.10.10.10">
    <property type="entry name" value="Winged helix-like DNA-binding domain superfamily/Winged helix DNA-binding domain"/>
    <property type="match status" value="1"/>
</dbReference>
<dbReference type="SMART" id="SM00347">
    <property type="entry name" value="HTH_MARR"/>
    <property type="match status" value="1"/>
</dbReference>
<sequence>MTRHSRPSDPGGGHRGVGQRVGHRGVGHEIEHDDEAGELLELLYGLVRDLRREATAGTGVTTPGQQRLLRALRNAGEPRRPGELAAALDVAARSVTSKVDQAEADGLVRRVADPRDRRATLVELTDAGRAALAEFSSRRQAGAATRLERLEPAEREQLLALLRRVRGQAGDCEGAIPGPGPGGQPRR</sequence>
<organism evidence="3 4">
    <name type="scientific">Cellulomonas alba</name>
    <dbReference type="NCBI Taxonomy" id="3053467"/>
    <lineage>
        <taxon>Bacteria</taxon>
        <taxon>Bacillati</taxon>
        <taxon>Actinomycetota</taxon>
        <taxon>Actinomycetes</taxon>
        <taxon>Micrococcales</taxon>
        <taxon>Cellulomonadaceae</taxon>
        <taxon>Cellulomonas</taxon>
    </lineage>
</organism>
<accession>A0ABT7SFA0</accession>
<dbReference type="InterPro" id="IPR000835">
    <property type="entry name" value="HTH_MarR-typ"/>
</dbReference>
<dbReference type="EMBL" id="JAUCGQ010000001">
    <property type="protein sequence ID" value="MDM7854871.1"/>
    <property type="molecule type" value="Genomic_DNA"/>
</dbReference>
<dbReference type="PROSITE" id="PS50995">
    <property type="entry name" value="HTH_MARR_2"/>
    <property type="match status" value="1"/>
</dbReference>
<evidence type="ECO:0000256" key="1">
    <source>
        <dbReference type="SAM" id="MobiDB-lite"/>
    </source>
</evidence>
<name>A0ABT7SFA0_9CELL</name>
<dbReference type="Proteomes" id="UP001529338">
    <property type="component" value="Unassembled WGS sequence"/>
</dbReference>
<dbReference type="PANTHER" id="PTHR33164:SF103">
    <property type="entry name" value="REGULATORY PROTEIN MARR"/>
    <property type="match status" value="1"/>
</dbReference>
<dbReference type="PANTHER" id="PTHR33164">
    <property type="entry name" value="TRANSCRIPTIONAL REGULATOR, MARR FAMILY"/>
    <property type="match status" value="1"/>
</dbReference>
<dbReference type="SUPFAM" id="SSF46785">
    <property type="entry name" value="Winged helix' DNA-binding domain"/>
    <property type="match status" value="1"/>
</dbReference>
<gene>
    <name evidence="3" type="ORF">QRT04_08000</name>
</gene>
<dbReference type="InterPro" id="IPR036390">
    <property type="entry name" value="WH_DNA-bd_sf"/>
</dbReference>
<dbReference type="InterPro" id="IPR036388">
    <property type="entry name" value="WH-like_DNA-bd_sf"/>
</dbReference>
<comment type="caution">
    <text evidence="3">The sequence shown here is derived from an EMBL/GenBank/DDBJ whole genome shotgun (WGS) entry which is preliminary data.</text>
</comment>
<reference evidence="3 4" key="1">
    <citation type="submission" date="2023-06" db="EMBL/GenBank/DDBJ databases">
        <title>Cellulomonas sp. MW4 Whole genome sequence.</title>
        <authorList>
            <person name="Park S."/>
        </authorList>
    </citation>
    <scope>NUCLEOTIDE SEQUENCE [LARGE SCALE GENOMIC DNA]</scope>
    <source>
        <strain evidence="3 4">MW4</strain>
    </source>
</reference>
<feature type="domain" description="HTH marR-type" evidence="2">
    <location>
        <begin position="36"/>
        <end position="167"/>
    </location>
</feature>
<dbReference type="PRINTS" id="PR00598">
    <property type="entry name" value="HTHMARR"/>
</dbReference>
<proteinExistence type="predicted"/>
<dbReference type="Pfam" id="PF12802">
    <property type="entry name" value="MarR_2"/>
    <property type="match status" value="1"/>
</dbReference>
<evidence type="ECO:0000259" key="2">
    <source>
        <dbReference type="PROSITE" id="PS50995"/>
    </source>
</evidence>
<feature type="region of interest" description="Disordered" evidence="1">
    <location>
        <begin position="1"/>
        <end position="21"/>
    </location>
</feature>